<feature type="compositionally biased region" description="Basic and acidic residues" evidence="1">
    <location>
        <begin position="936"/>
        <end position="949"/>
    </location>
</feature>
<name>A0ABQ5DPP0_9ASTR</name>
<dbReference type="InterPro" id="IPR036397">
    <property type="entry name" value="RNaseH_sf"/>
</dbReference>
<gene>
    <name evidence="5" type="ORF">Tco_0940810</name>
</gene>
<evidence type="ECO:0000259" key="2">
    <source>
        <dbReference type="Pfam" id="PF07727"/>
    </source>
</evidence>
<dbReference type="InterPro" id="IPR013103">
    <property type="entry name" value="RVT_2"/>
</dbReference>
<dbReference type="InterPro" id="IPR057670">
    <property type="entry name" value="SH3_retrovirus"/>
</dbReference>
<dbReference type="PANTHER" id="PTHR11439">
    <property type="entry name" value="GAG-POL-RELATED RETROTRANSPOSON"/>
    <property type="match status" value="1"/>
</dbReference>
<evidence type="ECO:0000256" key="1">
    <source>
        <dbReference type="SAM" id="MobiDB-lite"/>
    </source>
</evidence>
<dbReference type="Pfam" id="PF25597">
    <property type="entry name" value="SH3_retrovirus"/>
    <property type="match status" value="1"/>
</dbReference>
<dbReference type="InterPro" id="IPR054722">
    <property type="entry name" value="PolX-like_BBD"/>
</dbReference>
<dbReference type="InterPro" id="IPR012337">
    <property type="entry name" value="RNaseH-like_sf"/>
</dbReference>
<feature type="compositionally biased region" description="Polar residues" evidence="1">
    <location>
        <begin position="966"/>
        <end position="980"/>
    </location>
</feature>
<sequence>MQCNDVCNLRNDAHIFKPRPVPSPYTGNFMPPKPDLVLADKDEYAFSESVTSVPAIATSKVKISESKPKSVSKPLIEDWISDSENETEFKSRQRKPSNAKVEFVKSNEHVKSPRESVKKVENYKQAEYPRKNSQSPRENGGKPVWNNARRVNHQNTQRMTHPHPKKNFVPKAVLMKSSFKTLNIASQNSSRAAVSINTARPVNTAYPRPTVNSARPVSNVFNRAHSYVRKTFNKFTTNKNSNFNEKVNTVWGNVTTVGPKEVVSDNKGNEANAVKASTCWGNPQQDLKYKEVIDSGCSRQMTRNRSYLTDYEEIDEGFVAFGGSSKRGKITGKGKIRNGKLDFEDVYFLKELKFNLFSISQMYDKKNSVLFTDTECVVLSPNFKLTDESSCLEHLKCDNGTEFKNRVMNQFCEMKGIKREFSVARTPQQNGKTCLRLHETIWCPVRILNTIDHLGKFDGKADEGFFVGYSTNSKAFKVFNSRTGIVEENLHLVVAGNQSNASAGTKACDDAGKARVETIPGKDYILLPLWPKDPQFSFSSKDSPDSRFKPSREEEKKDVEDPVNKDNVFDEYYPKIPNLEKIVYSVDDEDNDAEADMNNLNSIISISAIPTTRLHKDHPLEQINKDTHSAPQTKRMTKSVTEHEPKKVIQALKDPRWIEAMQEELLQFKNKKDERGIVIRNKDRLVAQGYTQEEGIDYDEMDVKSAFLYGKIEEEVYVCQPLGFEDPNFPNIVYKVEKAVYGLHQAPRAWFKGDILLVQMSSMGELTFFLGLQVTQKEDRIFISQDKYVDEILKKFGFLTVKISSTPMKTSKPLMKDESVEDVDVHLYRSIIRSLMYLTSSRPDIMFVVCAYVRFQFTPKVSHLHAVKRIFRYLKGQPKLGLWYPKDSPFDLEAYTDSDYAGASLDRKSTTGADETVYEERRDKMERAATTASSLEAEHDSGSGPRHQDTILGDTPAQTRFERLSKQSNDPPLSRVNTLGSGEDSMKPNELMEICTRLSERVLALENIKTAQDLEITNLKKRVKKLERKKKSTTPQLKRRLFKVRIESSTEKSLGDQEDASKQGRNATNQDEGISWF</sequence>
<dbReference type="PANTHER" id="PTHR11439:SF463">
    <property type="entry name" value="REVERSE TRANSCRIPTASE TY1_COPIA-TYPE DOMAIN-CONTAINING PROTEIN"/>
    <property type="match status" value="1"/>
</dbReference>
<dbReference type="EMBL" id="BQNB010015518">
    <property type="protein sequence ID" value="GJT40945.1"/>
    <property type="molecule type" value="Genomic_DNA"/>
</dbReference>
<feature type="region of interest" description="Disordered" evidence="1">
    <location>
        <begin position="903"/>
        <end position="987"/>
    </location>
</feature>
<feature type="compositionally biased region" description="Basic and acidic residues" evidence="1">
    <location>
        <begin position="103"/>
        <end position="130"/>
    </location>
</feature>
<dbReference type="SUPFAM" id="SSF53098">
    <property type="entry name" value="Ribonuclease H-like"/>
    <property type="match status" value="1"/>
</dbReference>
<evidence type="ECO:0000313" key="5">
    <source>
        <dbReference type="EMBL" id="GJT40945.1"/>
    </source>
</evidence>
<feature type="compositionally biased region" description="Polar residues" evidence="1">
    <location>
        <begin position="1063"/>
        <end position="1077"/>
    </location>
</feature>
<evidence type="ECO:0000313" key="6">
    <source>
        <dbReference type="Proteomes" id="UP001151760"/>
    </source>
</evidence>
<dbReference type="Pfam" id="PF07727">
    <property type="entry name" value="RVT_2"/>
    <property type="match status" value="1"/>
</dbReference>
<feature type="domain" description="Retroviral polymerase SH3-like" evidence="4">
    <location>
        <begin position="450"/>
        <end position="491"/>
    </location>
</feature>
<accession>A0ABQ5DPP0</accession>
<protein>
    <submittedName>
        <fullName evidence="5">Ribonuclease H-like domain-containing protein</fullName>
    </submittedName>
</protein>
<organism evidence="5 6">
    <name type="scientific">Tanacetum coccineum</name>
    <dbReference type="NCBI Taxonomy" id="301880"/>
    <lineage>
        <taxon>Eukaryota</taxon>
        <taxon>Viridiplantae</taxon>
        <taxon>Streptophyta</taxon>
        <taxon>Embryophyta</taxon>
        <taxon>Tracheophyta</taxon>
        <taxon>Spermatophyta</taxon>
        <taxon>Magnoliopsida</taxon>
        <taxon>eudicotyledons</taxon>
        <taxon>Gunneridae</taxon>
        <taxon>Pentapetalae</taxon>
        <taxon>asterids</taxon>
        <taxon>campanulids</taxon>
        <taxon>Asterales</taxon>
        <taxon>Asteraceae</taxon>
        <taxon>Asteroideae</taxon>
        <taxon>Anthemideae</taxon>
        <taxon>Anthemidinae</taxon>
        <taxon>Tanacetum</taxon>
    </lineage>
</organism>
<evidence type="ECO:0000259" key="4">
    <source>
        <dbReference type="Pfam" id="PF25597"/>
    </source>
</evidence>
<comment type="caution">
    <text evidence="5">The sequence shown here is derived from an EMBL/GenBank/DDBJ whole genome shotgun (WGS) entry which is preliminary data.</text>
</comment>
<reference evidence="5" key="2">
    <citation type="submission" date="2022-01" db="EMBL/GenBank/DDBJ databases">
        <authorList>
            <person name="Yamashiro T."/>
            <person name="Shiraishi A."/>
            <person name="Satake H."/>
            <person name="Nakayama K."/>
        </authorList>
    </citation>
    <scope>NUCLEOTIDE SEQUENCE</scope>
</reference>
<reference evidence="5" key="1">
    <citation type="journal article" date="2022" name="Int. J. Mol. Sci.">
        <title>Draft Genome of Tanacetum Coccineum: Genomic Comparison of Closely Related Tanacetum-Family Plants.</title>
        <authorList>
            <person name="Yamashiro T."/>
            <person name="Shiraishi A."/>
            <person name="Nakayama K."/>
            <person name="Satake H."/>
        </authorList>
    </citation>
    <scope>NUCLEOTIDE SEQUENCE</scope>
</reference>
<feature type="domain" description="Reverse transcriptase Ty1/copia-type" evidence="2">
    <location>
        <begin position="700"/>
        <end position="752"/>
    </location>
</feature>
<feature type="region of interest" description="Disordered" evidence="1">
    <location>
        <begin position="1048"/>
        <end position="1077"/>
    </location>
</feature>
<proteinExistence type="predicted"/>
<dbReference type="Proteomes" id="UP001151760">
    <property type="component" value="Unassembled WGS sequence"/>
</dbReference>
<feature type="compositionally biased region" description="Basic and acidic residues" evidence="1">
    <location>
        <begin position="1048"/>
        <end position="1062"/>
    </location>
</feature>
<feature type="region of interest" description="Disordered" evidence="1">
    <location>
        <begin position="536"/>
        <end position="561"/>
    </location>
</feature>
<feature type="compositionally biased region" description="Basic and acidic residues" evidence="1">
    <location>
        <begin position="918"/>
        <end position="927"/>
    </location>
</feature>
<feature type="compositionally biased region" description="Basic and acidic residues" evidence="1">
    <location>
        <begin position="542"/>
        <end position="561"/>
    </location>
</feature>
<keyword evidence="6" id="KW-1185">Reference proteome</keyword>
<evidence type="ECO:0000259" key="3">
    <source>
        <dbReference type="Pfam" id="PF22936"/>
    </source>
</evidence>
<feature type="domain" description="Retrovirus-related Pol polyprotein from transposon TNT 1-94-like beta-barrel" evidence="3">
    <location>
        <begin position="292"/>
        <end position="365"/>
    </location>
</feature>
<feature type="region of interest" description="Disordered" evidence="1">
    <location>
        <begin position="103"/>
        <end position="146"/>
    </location>
</feature>
<dbReference type="Gene3D" id="3.30.420.10">
    <property type="entry name" value="Ribonuclease H-like superfamily/Ribonuclease H"/>
    <property type="match status" value="1"/>
</dbReference>
<dbReference type="Pfam" id="PF22936">
    <property type="entry name" value="Pol_BBD"/>
    <property type="match status" value="1"/>
</dbReference>